<evidence type="ECO:0000256" key="1">
    <source>
        <dbReference type="SAM" id="MobiDB-lite"/>
    </source>
</evidence>
<gene>
    <name evidence="2" type="ORF">PDE_05576</name>
</gene>
<keyword evidence="3" id="KW-1185">Reference proteome</keyword>
<protein>
    <submittedName>
        <fullName evidence="2">Uncharacterized protein</fullName>
    </submittedName>
</protein>
<dbReference type="HOGENOM" id="CLU_2740852_0_0_1"/>
<dbReference type="EMBL" id="KB644412">
    <property type="protein sequence ID" value="EPS30624.1"/>
    <property type="molecule type" value="Genomic_DNA"/>
</dbReference>
<organism evidence="2 3">
    <name type="scientific">Penicillium oxalicum (strain 114-2 / CGMCC 5302)</name>
    <name type="common">Penicillium decumbens</name>
    <dbReference type="NCBI Taxonomy" id="933388"/>
    <lineage>
        <taxon>Eukaryota</taxon>
        <taxon>Fungi</taxon>
        <taxon>Dikarya</taxon>
        <taxon>Ascomycota</taxon>
        <taxon>Pezizomycotina</taxon>
        <taxon>Eurotiomycetes</taxon>
        <taxon>Eurotiomycetidae</taxon>
        <taxon>Eurotiales</taxon>
        <taxon>Aspergillaceae</taxon>
        <taxon>Penicillium</taxon>
    </lineage>
</organism>
<evidence type="ECO:0000313" key="3">
    <source>
        <dbReference type="Proteomes" id="UP000019376"/>
    </source>
</evidence>
<reference evidence="2 3" key="1">
    <citation type="journal article" date="2013" name="PLoS ONE">
        <title>Genomic and secretomic analyses reveal unique features of the lignocellulolytic enzyme system of Penicillium decumbens.</title>
        <authorList>
            <person name="Liu G."/>
            <person name="Zhang L."/>
            <person name="Wei X."/>
            <person name="Zou G."/>
            <person name="Qin Y."/>
            <person name="Ma L."/>
            <person name="Li J."/>
            <person name="Zheng H."/>
            <person name="Wang S."/>
            <person name="Wang C."/>
            <person name="Xun L."/>
            <person name="Zhao G.-P."/>
            <person name="Zhou Z."/>
            <person name="Qu Y."/>
        </authorList>
    </citation>
    <scope>NUCLEOTIDE SEQUENCE [LARGE SCALE GENOMIC DNA]</scope>
    <source>
        <strain evidence="3">114-2 / CGMCC 5302</strain>
    </source>
</reference>
<evidence type="ECO:0000313" key="2">
    <source>
        <dbReference type="EMBL" id="EPS30624.1"/>
    </source>
</evidence>
<dbReference type="AlphaFoldDB" id="S7ZJY9"/>
<dbReference type="Proteomes" id="UP000019376">
    <property type="component" value="Unassembled WGS sequence"/>
</dbReference>
<accession>S7ZJY9</accession>
<sequence length="71" mass="8064">MKQSGAKVHTYTPTAHPTHALCLLRARYISQSQRNGKIMRPRHISGHPSRGKNEKQKETPLRMDRNACSAQ</sequence>
<feature type="region of interest" description="Disordered" evidence="1">
    <location>
        <begin position="33"/>
        <end position="71"/>
    </location>
</feature>
<proteinExistence type="predicted"/>
<name>S7ZJY9_PENO1</name>
<feature type="compositionally biased region" description="Basic and acidic residues" evidence="1">
    <location>
        <begin position="51"/>
        <end position="65"/>
    </location>
</feature>